<keyword evidence="5" id="KW-1185">Reference proteome</keyword>
<dbReference type="Gene3D" id="2.130.10.10">
    <property type="entry name" value="YVTN repeat-like/Quinoprotein amine dehydrogenase"/>
    <property type="match status" value="2"/>
</dbReference>
<dbReference type="InterPro" id="IPR015943">
    <property type="entry name" value="WD40/YVTN_repeat-like_dom_sf"/>
</dbReference>
<evidence type="ECO:0000256" key="1">
    <source>
        <dbReference type="ARBA" id="ARBA00022574"/>
    </source>
</evidence>
<dbReference type="SMART" id="SM00320">
    <property type="entry name" value="WD40"/>
    <property type="match status" value="6"/>
</dbReference>
<dbReference type="RefSeq" id="WP_190406244.1">
    <property type="nucleotide sequence ID" value="NZ_JACJRF010000007.1"/>
</dbReference>
<accession>A0ABR8CLA5</accession>
<organism evidence="4 5">
    <name type="scientific">Anabaena subtropica FACHB-260</name>
    <dbReference type="NCBI Taxonomy" id="2692884"/>
    <lineage>
        <taxon>Bacteria</taxon>
        <taxon>Bacillati</taxon>
        <taxon>Cyanobacteriota</taxon>
        <taxon>Cyanophyceae</taxon>
        <taxon>Nostocales</taxon>
        <taxon>Nostocaceae</taxon>
        <taxon>Anabaena</taxon>
    </lineage>
</organism>
<dbReference type="InterPro" id="IPR036322">
    <property type="entry name" value="WD40_repeat_dom_sf"/>
</dbReference>
<dbReference type="SUPFAM" id="SSF50978">
    <property type="entry name" value="WD40 repeat-like"/>
    <property type="match status" value="1"/>
</dbReference>
<keyword evidence="1 3" id="KW-0853">WD repeat</keyword>
<dbReference type="PROSITE" id="PS50082">
    <property type="entry name" value="WD_REPEATS_2"/>
    <property type="match status" value="2"/>
</dbReference>
<feature type="repeat" description="WD" evidence="3">
    <location>
        <begin position="668"/>
        <end position="702"/>
    </location>
</feature>
<dbReference type="InterPro" id="IPR001680">
    <property type="entry name" value="WD40_rpt"/>
</dbReference>
<dbReference type="EMBL" id="JACJRF010000007">
    <property type="protein sequence ID" value="MBD2343779.1"/>
    <property type="molecule type" value="Genomic_DNA"/>
</dbReference>
<comment type="caution">
    <text evidence="4">The sequence shown here is derived from an EMBL/GenBank/DDBJ whole genome shotgun (WGS) entry which is preliminary data.</text>
</comment>
<dbReference type="PROSITE" id="PS50294">
    <property type="entry name" value="WD_REPEATS_REGION"/>
    <property type="match status" value="1"/>
</dbReference>
<evidence type="ECO:0000256" key="2">
    <source>
        <dbReference type="ARBA" id="ARBA00022737"/>
    </source>
</evidence>
<dbReference type="InterPro" id="IPR050505">
    <property type="entry name" value="WDR55/POC1"/>
</dbReference>
<sequence length="745" mass="83771">MRQNDIFASLSTQNLIFRPGEPPVYFEVTVNNDSDRFANFQLEITAAGENRHPEYRWYRLEPEVAAAQPHGSSTKFQIFIFNTPIPGFVGTVNLTVRIFSPQLGQERRLLLRLKIESDNKPTLLSVELPVREFQIYPRNTVDIPVRVRNLGQQLTNVLLHFTGVDPSWMKGSAERRLTIDPGGTAEVSFQCQPPSVVQALSQNYPFNVEATSNNGYPANAEGHLEVLPVGFIKFSTPEKQQKIPHKRRWWPDWKSDTASYELLFQNSSNLQQEINLQIQGRDWQKCKFRKYPETANLSLGETAKIILDVTTKRPWIGLRKTLLLEVKAELSDQRLGSTDPATQTLELLVFPIIPLWLQLAILALIAALLALFLNQEPIQHLGSVNSVRVSGIGTDVISGSDDCTLRIWRISTNKLEPLETVEFPGQPLACGINHQPKGLLTITKDSVRVLRFEPVENKSVAVGLDSGVIELRDVPTGKLTSQLQDPNLPGGDRVFDIIFTTNSLYLFSGYGSGRVRVWSRPSINSQFIAEPKVIDLKNQLKLSDFQARTLAISPDDTRIVIAGNFNRFLVLPWNINQPDYQFKGLSQKKLGTIDSRGGREDYVWGLAFAPISPNSSNKILATSDSAGFITIWDLNKCEIPQNSNSQLEINELNCTHLDRWQDESKLAIRTLAFSDNSKLLVTGGDDGRVVLWNLNDDYTLDKTKSPKGKTIYRSSKKINSIHFRSSQGIVVSGSEDFQVKLHRIN</sequence>
<gene>
    <name evidence="4" type="ORF">H6G18_06410</name>
</gene>
<dbReference type="PANTHER" id="PTHR44019">
    <property type="entry name" value="WD REPEAT-CONTAINING PROTEIN 55"/>
    <property type="match status" value="1"/>
</dbReference>
<dbReference type="Pfam" id="PF00400">
    <property type="entry name" value="WD40"/>
    <property type="match status" value="2"/>
</dbReference>
<evidence type="ECO:0000313" key="4">
    <source>
        <dbReference type="EMBL" id="MBD2343779.1"/>
    </source>
</evidence>
<evidence type="ECO:0008006" key="6">
    <source>
        <dbReference type="Google" id="ProtNLM"/>
    </source>
</evidence>
<proteinExistence type="predicted"/>
<evidence type="ECO:0000256" key="3">
    <source>
        <dbReference type="PROSITE-ProRule" id="PRU00221"/>
    </source>
</evidence>
<protein>
    <recommendedName>
        <fullName evidence="6">WD40 repeat-containing protein</fullName>
    </recommendedName>
</protein>
<dbReference type="InterPro" id="IPR019775">
    <property type="entry name" value="WD40_repeat_CS"/>
</dbReference>
<dbReference type="Proteomes" id="UP000607281">
    <property type="component" value="Unassembled WGS sequence"/>
</dbReference>
<feature type="repeat" description="WD" evidence="3">
    <location>
        <begin position="377"/>
        <end position="418"/>
    </location>
</feature>
<evidence type="ECO:0000313" key="5">
    <source>
        <dbReference type="Proteomes" id="UP000607281"/>
    </source>
</evidence>
<dbReference type="PANTHER" id="PTHR44019:SF8">
    <property type="entry name" value="POC1 CENTRIOLAR PROTEIN HOMOLOG"/>
    <property type="match status" value="1"/>
</dbReference>
<reference evidence="4 5" key="1">
    <citation type="journal article" date="2020" name="ISME J.">
        <title>Comparative genomics reveals insights into cyanobacterial evolution and habitat adaptation.</title>
        <authorList>
            <person name="Chen M.Y."/>
            <person name="Teng W.K."/>
            <person name="Zhao L."/>
            <person name="Hu C.X."/>
            <person name="Zhou Y.K."/>
            <person name="Han B.P."/>
            <person name="Song L.R."/>
            <person name="Shu W.S."/>
        </authorList>
    </citation>
    <scope>NUCLEOTIDE SEQUENCE [LARGE SCALE GENOMIC DNA]</scope>
    <source>
        <strain evidence="4 5">FACHB-260</strain>
    </source>
</reference>
<dbReference type="PROSITE" id="PS00678">
    <property type="entry name" value="WD_REPEATS_1"/>
    <property type="match status" value="1"/>
</dbReference>
<name>A0ABR8CLA5_9NOST</name>
<keyword evidence="2" id="KW-0677">Repeat</keyword>